<dbReference type="GO" id="GO:0003677">
    <property type="term" value="F:DNA binding"/>
    <property type="evidence" value="ECO:0007669"/>
    <property type="project" value="UniProtKB-KW"/>
</dbReference>
<evidence type="ECO:0000256" key="1">
    <source>
        <dbReference type="ARBA" id="ARBA00023015"/>
    </source>
</evidence>
<dbReference type="Pfam" id="PF01047">
    <property type="entry name" value="MarR"/>
    <property type="match status" value="1"/>
</dbReference>
<evidence type="ECO:0000313" key="5">
    <source>
        <dbReference type="EMBL" id="TCP67135.1"/>
    </source>
</evidence>
<organism evidence="5 6">
    <name type="scientific">Heliophilum fasciatum</name>
    <dbReference type="NCBI Taxonomy" id="35700"/>
    <lineage>
        <taxon>Bacteria</taxon>
        <taxon>Bacillati</taxon>
        <taxon>Bacillota</taxon>
        <taxon>Clostridia</taxon>
        <taxon>Eubacteriales</taxon>
        <taxon>Heliobacteriaceae</taxon>
        <taxon>Heliophilum</taxon>
    </lineage>
</organism>
<dbReference type="PANTHER" id="PTHR42756:SF1">
    <property type="entry name" value="TRANSCRIPTIONAL REPRESSOR OF EMRAB OPERON"/>
    <property type="match status" value="1"/>
</dbReference>
<feature type="domain" description="HTH marR-type" evidence="4">
    <location>
        <begin position="5"/>
        <end position="140"/>
    </location>
</feature>
<reference evidence="5 6" key="1">
    <citation type="submission" date="2019-03" db="EMBL/GenBank/DDBJ databases">
        <title>Genomic Encyclopedia of Type Strains, Phase IV (KMG-IV): sequencing the most valuable type-strain genomes for metagenomic binning, comparative biology and taxonomic classification.</title>
        <authorList>
            <person name="Goeker M."/>
        </authorList>
    </citation>
    <scope>NUCLEOTIDE SEQUENCE [LARGE SCALE GENOMIC DNA]</scope>
    <source>
        <strain evidence="5 6">DSM 11170</strain>
    </source>
</reference>
<dbReference type="GO" id="GO:0003700">
    <property type="term" value="F:DNA-binding transcription factor activity"/>
    <property type="evidence" value="ECO:0007669"/>
    <property type="project" value="InterPro"/>
</dbReference>
<dbReference type="EMBL" id="SLXT01000005">
    <property type="protein sequence ID" value="TCP67135.1"/>
    <property type="molecule type" value="Genomic_DNA"/>
</dbReference>
<dbReference type="InterPro" id="IPR000835">
    <property type="entry name" value="HTH_MarR-typ"/>
</dbReference>
<evidence type="ECO:0000313" key="6">
    <source>
        <dbReference type="Proteomes" id="UP000294813"/>
    </source>
</evidence>
<keyword evidence="1" id="KW-0805">Transcription regulation</keyword>
<protein>
    <submittedName>
        <fullName evidence="5">MarR family transcriptional regulator</fullName>
    </submittedName>
</protein>
<proteinExistence type="predicted"/>
<evidence type="ECO:0000256" key="2">
    <source>
        <dbReference type="ARBA" id="ARBA00023125"/>
    </source>
</evidence>
<dbReference type="PANTHER" id="PTHR42756">
    <property type="entry name" value="TRANSCRIPTIONAL REGULATOR, MARR"/>
    <property type="match status" value="1"/>
</dbReference>
<dbReference type="Gene3D" id="1.10.10.10">
    <property type="entry name" value="Winged helix-like DNA-binding domain superfamily/Winged helix DNA-binding domain"/>
    <property type="match status" value="1"/>
</dbReference>
<dbReference type="PRINTS" id="PR00598">
    <property type="entry name" value="HTHMARR"/>
</dbReference>
<dbReference type="Proteomes" id="UP000294813">
    <property type="component" value="Unassembled WGS sequence"/>
</dbReference>
<comment type="caution">
    <text evidence="5">The sequence shown here is derived from an EMBL/GenBank/DDBJ whole genome shotgun (WGS) entry which is preliminary data.</text>
</comment>
<dbReference type="InterPro" id="IPR036388">
    <property type="entry name" value="WH-like_DNA-bd_sf"/>
</dbReference>
<dbReference type="AlphaFoldDB" id="A0A4R2S7C1"/>
<evidence type="ECO:0000256" key="3">
    <source>
        <dbReference type="ARBA" id="ARBA00023163"/>
    </source>
</evidence>
<name>A0A4R2S7C1_9FIRM</name>
<sequence length="146" mass="16640">MAISEIALSNQIRKLSKILNNLASRQAAKLGLTVPQGMVIREIYEEPKTMSQISQAIGLSCSTTTGIVDRLEREGYVKRIRDDSDRRVVWLHREEKLDGLIRQVRMMQDQFYVQIFADLSADERAQVAKTMTMLIDKLEKKDGEGV</sequence>
<keyword evidence="3" id="KW-0804">Transcription</keyword>
<keyword evidence="6" id="KW-1185">Reference proteome</keyword>
<dbReference type="SMART" id="SM00347">
    <property type="entry name" value="HTH_MARR"/>
    <property type="match status" value="1"/>
</dbReference>
<dbReference type="InterPro" id="IPR036390">
    <property type="entry name" value="WH_DNA-bd_sf"/>
</dbReference>
<dbReference type="SUPFAM" id="SSF46785">
    <property type="entry name" value="Winged helix' DNA-binding domain"/>
    <property type="match status" value="1"/>
</dbReference>
<accession>A0A4R2S7C1</accession>
<dbReference type="PROSITE" id="PS50995">
    <property type="entry name" value="HTH_MARR_2"/>
    <property type="match status" value="1"/>
</dbReference>
<dbReference type="OrthoDB" id="9790052at2"/>
<keyword evidence="2" id="KW-0238">DNA-binding</keyword>
<dbReference type="RefSeq" id="WP_131918382.1">
    <property type="nucleotide sequence ID" value="NZ_JAOQNU010000005.1"/>
</dbReference>
<evidence type="ECO:0000259" key="4">
    <source>
        <dbReference type="PROSITE" id="PS50995"/>
    </source>
</evidence>
<gene>
    <name evidence="5" type="ORF">EDD73_10530</name>
</gene>